<evidence type="ECO:0000313" key="2">
    <source>
        <dbReference type="EMBL" id="MDQ9091132.1"/>
    </source>
</evidence>
<keyword evidence="3" id="KW-1185">Reference proteome</keyword>
<feature type="transmembrane region" description="Helical" evidence="1">
    <location>
        <begin position="12"/>
        <end position="31"/>
    </location>
</feature>
<comment type="caution">
    <text evidence="2">The sequence shown here is derived from an EMBL/GenBank/DDBJ whole genome shotgun (WGS) entry which is preliminary data.</text>
</comment>
<protein>
    <recommendedName>
        <fullName evidence="4">Type IV pilin</fullName>
    </recommendedName>
</protein>
<dbReference type="Proteomes" id="UP001226574">
    <property type="component" value="Unassembled WGS sequence"/>
</dbReference>
<sequence length="174" mass="19809">MTKIAWYKKPEMIVALSALLISVVTTIIGLYSTMIDRSYARASVWPRVEIYRSHSIEKGYFSYGVMNNGTGPAIIKYAKVTYKDKPVKKWSDFITETSLVQSHIGTRILPSQANVSVVNIANKAYVADMLEIDKQVTIELCYCSIYDECWLADRSNQSKEIAECEISDEQRFIQ</sequence>
<proteinExistence type="predicted"/>
<evidence type="ECO:0000313" key="3">
    <source>
        <dbReference type="Proteomes" id="UP001226574"/>
    </source>
</evidence>
<keyword evidence="1" id="KW-0472">Membrane</keyword>
<name>A0ABU1BA80_PSEHA</name>
<dbReference type="EMBL" id="JAVIFY010000003">
    <property type="protein sequence ID" value="MDQ9091132.1"/>
    <property type="molecule type" value="Genomic_DNA"/>
</dbReference>
<evidence type="ECO:0000256" key="1">
    <source>
        <dbReference type="SAM" id="Phobius"/>
    </source>
</evidence>
<accession>A0ABU1BA80</accession>
<keyword evidence="1" id="KW-0812">Transmembrane</keyword>
<reference evidence="2 3" key="1">
    <citation type="submission" date="2023-08" db="EMBL/GenBank/DDBJ databases">
        <title>Pseudoalteromonas haloplanktis LL1 genome.</title>
        <authorList>
            <person name="Wu S."/>
        </authorList>
    </citation>
    <scope>NUCLEOTIDE SEQUENCE [LARGE SCALE GENOMIC DNA]</scope>
    <source>
        <strain evidence="2 3">LL1</strain>
    </source>
</reference>
<organism evidence="2 3">
    <name type="scientific">Pseudoalteromonas haloplanktis</name>
    <name type="common">Alteromonas haloplanktis</name>
    <dbReference type="NCBI Taxonomy" id="228"/>
    <lineage>
        <taxon>Bacteria</taxon>
        <taxon>Pseudomonadati</taxon>
        <taxon>Pseudomonadota</taxon>
        <taxon>Gammaproteobacteria</taxon>
        <taxon>Alteromonadales</taxon>
        <taxon>Pseudoalteromonadaceae</taxon>
        <taxon>Pseudoalteromonas</taxon>
    </lineage>
</organism>
<keyword evidence="1" id="KW-1133">Transmembrane helix</keyword>
<evidence type="ECO:0008006" key="4">
    <source>
        <dbReference type="Google" id="ProtNLM"/>
    </source>
</evidence>
<gene>
    <name evidence="2" type="ORF">RC083_05950</name>
</gene>
<dbReference type="RefSeq" id="WP_016708824.1">
    <property type="nucleotide sequence ID" value="NZ_JAVIFY010000003.1"/>
</dbReference>